<evidence type="ECO:0000313" key="10">
    <source>
        <dbReference type="Proteomes" id="UP001159405"/>
    </source>
</evidence>
<dbReference type="SUPFAM" id="SSF55486">
    <property type="entry name" value="Metalloproteases ('zincins'), catalytic domain"/>
    <property type="match status" value="2"/>
</dbReference>
<feature type="binding site" evidence="6">
    <location>
        <position position="136"/>
    </location>
    <ligand>
        <name>Zn(2+)</name>
        <dbReference type="ChEBI" id="CHEBI:29105"/>
        <note>catalytic</note>
    </ligand>
</feature>
<evidence type="ECO:0000256" key="6">
    <source>
        <dbReference type="PROSITE-ProRule" id="PRU01211"/>
    </source>
</evidence>
<gene>
    <name evidence="9" type="ORF">PLOB_00018426</name>
</gene>
<feature type="non-terminal residue" evidence="9">
    <location>
        <position position="1"/>
    </location>
</feature>
<dbReference type="PRINTS" id="PR00480">
    <property type="entry name" value="ASTACIN"/>
</dbReference>
<keyword evidence="10" id="KW-1185">Reference proteome</keyword>
<evidence type="ECO:0000313" key="9">
    <source>
        <dbReference type="EMBL" id="CAH3176704.1"/>
    </source>
</evidence>
<evidence type="ECO:0000256" key="7">
    <source>
        <dbReference type="RuleBase" id="RU361183"/>
    </source>
</evidence>
<feature type="binding site" evidence="6">
    <location>
        <position position="412"/>
    </location>
    <ligand>
        <name>Zn(2+)</name>
        <dbReference type="ChEBI" id="CHEBI:29105"/>
        <note>catalytic</note>
    </ligand>
</feature>
<evidence type="ECO:0000256" key="1">
    <source>
        <dbReference type="ARBA" id="ARBA00022670"/>
    </source>
</evidence>
<feature type="domain" description="Peptidase M12A" evidence="8">
    <location>
        <begin position="310"/>
        <end position="506"/>
    </location>
</feature>
<organism evidence="9 10">
    <name type="scientific">Porites lobata</name>
    <dbReference type="NCBI Taxonomy" id="104759"/>
    <lineage>
        <taxon>Eukaryota</taxon>
        <taxon>Metazoa</taxon>
        <taxon>Cnidaria</taxon>
        <taxon>Anthozoa</taxon>
        <taxon>Hexacorallia</taxon>
        <taxon>Scleractinia</taxon>
        <taxon>Fungiina</taxon>
        <taxon>Poritidae</taxon>
        <taxon>Porites</taxon>
    </lineage>
</organism>
<sequence>FLVENQGIYDPNLFEGDMILSPKERYNAEHGRDVFSSDRKRGALRFRLWPRGEVVYEIQPQLAGNSRAMSAIRAGMAEWTTKTCIRFKRRTNEPSYVLFQTGRGCSSQVGRTGRQQQITLAPGCWFRGIVAHEIGHALGFFHEQSRPDRDSFVRILTQNIQPGKNNNFNKYSTGIIDSLGSPYDYGSVMHYRANAFSKNGLPTIQVLQPRQTIGQRSSLSPIDASQANKLYQSLCAGTFCRFISVRNCPRRWMRLWCKRTCNTTVYSNSHNPDENRGIYDPNLFEGDMILSPKQRYNAEHGRDVFGSDRKRGASKFPLWPYGVLVYTIDSSLGEHRKALRAIRAGMADWTNKTCIRFKRRVNESSYVLFKNGNGCSSQLGRTGGQQNITLAKGCWIKGIVAHEIGHALGFFHEQSRPDRDNFVEILLKNVLPGTEVNFRKYGTGLYIDSLGSKYDYGSVMHYGEKYFSKNGLPTIRVKQPGAKIGQRIGLSATDAIQANKLYQSCTGK</sequence>
<feature type="active site" evidence="6">
    <location>
        <position position="133"/>
    </location>
</feature>
<dbReference type="InterPro" id="IPR024079">
    <property type="entry name" value="MetalloPept_cat_dom_sf"/>
</dbReference>
<keyword evidence="4 6" id="KW-0862">Zinc</keyword>
<dbReference type="Gene3D" id="3.40.390.10">
    <property type="entry name" value="Collagenase (Catalytic Domain)"/>
    <property type="match status" value="2"/>
</dbReference>
<protein>
    <recommendedName>
        <fullName evidence="7">Metalloendopeptidase</fullName>
        <ecNumber evidence="7">3.4.24.-</ecNumber>
    </recommendedName>
</protein>
<comment type="cofactor">
    <cofactor evidence="6 7">
        <name>Zn(2+)</name>
        <dbReference type="ChEBI" id="CHEBI:29105"/>
    </cofactor>
    <text evidence="6 7">Binds 1 zinc ion per subunit.</text>
</comment>
<evidence type="ECO:0000256" key="5">
    <source>
        <dbReference type="ARBA" id="ARBA00023049"/>
    </source>
</evidence>
<dbReference type="PANTHER" id="PTHR10127">
    <property type="entry name" value="DISCOIDIN, CUB, EGF, LAMININ , AND ZINC METALLOPROTEASE DOMAIN CONTAINING"/>
    <property type="match status" value="1"/>
</dbReference>
<feature type="domain" description="Peptidase M12A" evidence="8">
    <location>
        <begin position="42"/>
        <end position="236"/>
    </location>
</feature>
<reference evidence="9 10" key="1">
    <citation type="submission" date="2022-05" db="EMBL/GenBank/DDBJ databases">
        <authorList>
            <consortium name="Genoscope - CEA"/>
            <person name="William W."/>
        </authorList>
    </citation>
    <scope>NUCLEOTIDE SEQUENCE [LARGE SCALE GENOMIC DNA]</scope>
</reference>
<feature type="binding site" evidence="6">
    <location>
        <position position="402"/>
    </location>
    <ligand>
        <name>Zn(2+)</name>
        <dbReference type="ChEBI" id="CHEBI:29105"/>
        <note>catalytic</note>
    </ligand>
</feature>
<keyword evidence="5 6" id="KW-0482">Metalloprotease</keyword>
<dbReference type="PANTHER" id="PTHR10127:SF780">
    <property type="entry name" value="METALLOENDOPEPTIDASE"/>
    <property type="match status" value="1"/>
</dbReference>
<dbReference type="PROSITE" id="PS51864">
    <property type="entry name" value="ASTACIN"/>
    <property type="match status" value="2"/>
</dbReference>
<feature type="binding site" evidence="6">
    <location>
        <position position="406"/>
    </location>
    <ligand>
        <name>Zn(2+)</name>
        <dbReference type="ChEBI" id="CHEBI:29105"/>
        <note>catalytic</note>
    </ligand>
</feature>
<dbReference type="Proteomes" id="UP001159405">
    <property type="component" value="Unassembled WGS sequence"/>
</dbReference>
<dbReference type="CDD" id="cd04280">
    <property type="entry name" value="ZnMc_astacin_like"/>
    <property type="match status" value="2"/>
</dbReference>
<proteinExistence type="predicted"/>
<evidence type="ECO:0000256" key="3">
    <source>
        <dbReference type="ARBA" id="ARBA00022801"/>
    </source>
</evidence>
<dbReference type="EC" id="3.4.24.-" evidence="7"/>
<dbReference type="InterPro" id="IPR034035">
    <property type="entry name" value="Astacin-like_dom"/>
</dbReference>
<name>A0ABN8RBC8_9CNID</name>
<evidence type="ECO:0000259" key="8">
    <source>
        <dbReference type="PROSITE" id="PS51864"/>
    </source>
</evidence>
<evidence type="ECO:0000256" key="4">
    <source>
        <dbReference type="ARBA" id="ARBA00022833"/>
    </source>
</evidence>
<dbReference type="SMART" id="SM00235">
    <property type="entry name" value="ZnMc"/>
    <property type="match status" value="2"/>
</dbReference>
<feature type="active site" evidence="6">
    <location>
        <position position="403"/>
    </location>
</feature>
<dbReference type="InterPro" id="IPR006026">
    <property type="entry name" value="Peptidase_Metallo"/>
</dbReference>
<evidence type="ECO:0000256" key="2">
    <source>
        <dbReference type="ARBA" id="ARBA00022723"/>
    </source>
</evidence>
<keyword evidence="3 6" id="KW-0378">Hydrolase</keyword>
<dbReference type="EMBL" id="CALNXK010000216">
    <property type="protein sequence ID" value="CAH3176704.1"/>
    <property type="molecule type" value="Genomic_DNA"/>
</dbReference>
<dbReference type="Pfam" id="PF01400">
    <property type="entry name" value="Astacin"/>
    <property type="match status" value="2"/>
</dbReference>
<accession>A0ABN8RBC8</accession>
<comment type="caution">
    <text evidence="6">Lacks conserved residue(s) required for the propagation of feature annotation.</text>
</comment>
<feature type="binding site" evidence="6">
    <location>
        <position position="142"/>
    </location>
    <ligand>
        <name>Zn(2+)</name>
        <dbReference type="ChEBI" id="CHEBI:29105"/>
        <note>catalytic</note>
    </ligand>
</feature>
<comment type="caution">
    <text evidence="9">The sequence shown here is derived from an EMBL/GenBank/DDBJ whole genome shotgun (WGS) entry which is preliminary data.</text>
</comment>
<dbReference type="InterPro" id="IPR001506">
    <property type="entry name" value="Peptidase_M12A"/>
</dbReference>
<keyword evidence="2 6" id="KW-0479">Metal-binding</keyword>
<feature type="binding site" evidence="6">
    <location>
        <position position="132"/>
    </location>
    <ligand>
        <name>Zn(2+)</name>
        <dbReference type="ChEBI" id="CHEBI:29105"/>
        <note>catalytic</note>
    </ligand>
</feature>
<keyword evidence="1 6" id="KW-0645">Protease</keyword>